<evidence type="ECO:0000256" key="2">
    <source>
        <dbReference type="ARBA" id="ARBA00023002"/>
    </source>
</evidence>
<name>A0ABU3K7G3_9BACT</name>
<dbReference type="Gene3D" id="3.40.50.720">
    <property type="entry name" value="NAD(P)-binding Rossmann-like Domain"/>
    <property type="match status" value="2"/>
</dbReference>
<dbReference type="InterPro" id="IPR036291">
    <property type="entry name" value="NAD(P)-bd_dom_sf"/>
</dbReference>
<dbReference type="Pfam" id="PF13561">
    <property type="entry name" value="adh_short_C2"/>
    <property type="match status" value="1"/>
</dbReference>
<dbReference type="PANTHER" id="PTHR43477">
    <property type="entry name" value="DIHYDROANTICAPSIN 7-DEHYDROGENASE"/>
    <property type="match status" value="1"/>
</dbReference>
<proteinExistence type="inferred from homology"/>
<dbReference type="InterPro" id="IPR051122">
    <property type="entry name" value="SDR_DHRS6-like"/>
</dbReference>
<accession>A0ABU3K7G3</accession>
<gene>
    <name evidence="3" type="ORF">PPG34_08200</name>
</gene>
<evidence type="ECO:0000313" key="4">
    <source>
        <dbReference type="Proteomes" id="UP001250932"/>
    </source>
</evidence>
<keyword evidence="4" id="KW-1185">Reference proteome</keyword>
<reference evidence="3 4" key="1">
    <citation type="journal article" date="2023" name="ISME J.">
        <title>Cultivation and genomic characterization of novel and ubiquitous marine nitrite-oxidizing bacteria from the Nitrospirales.</title>
        <authorList>
            <person name="Mueller A.J."/>
            <person name="Daebeler A."/>
            <person name="Herbold C.W."/>
            <person name="Kirkegaard R.H."/>
            <person name="Daims H."/>
        </authorList>
    </citation>
    <scope>NUCLEOTIDE SEQUENCE [LARGE SCALE GENOMIC DNA]</scope>
    <source>
        <strain evidence="3 4">EB</strain>
    </source>
</reference>
<evidence type="ECO:0000313" key="3">
    <source>
        <dbReference type="EMBL" id="MDT7042330.1"/>
    </source>
</evidence>
<dbReference type="RefSeq" id="WP_313832715.1">
    <property type="nucleotide sequence ID" value="NZ_JAQOUE010000001.1"/>
</dbReference>
<protein>
    <submittedName>
        <fullName evidence="3">SDR family oxidoreductase</fullName>
    </submittedName>
</protein>
<dbReference type="PRINTS" id="PR00081">
    <property type="entry name" value="GDHRDH"/>
</dbReference>
<dbReference type="InterPro" id="IPR002347">
    <property type="entry name" value="SDR_fam"/>
</dbReference>
<dbReference type="EMBL" id="JAQOUE010000001">
    <property type="protein sequence ID" value="MDT7042330.1"/>
    <property type="molecule type" value="Genomic_DNA"/>
</dbReference>
<comment type="similarity">
    <text evidence="1">Belongs to the short-chain dehydrogenases/reductases (SDR) family.</text>
</comment>
<comment type="caution">
    <text evidence="3">The sequence shown here is derived from an EMBL/GenBank/DDBJ whole genome shotgun (WGS) entry which is preliminary data.</text>
</comment>
<dbReference type="SUPFAM" id="SSF51735">
    <property type="entry name" value="NAD(P)-binding Rossmann-fold domains"/>
    <property type="match status" value="1"/>
</dbReference>
<dbReference type="CDD" id="cd05233">
    <property type="entry name" value="SDR_c"/>
    <property type="match status" value="1"/>
</dbReference>
<evidence type="ECO:0000256" key="1">
    <source>
        <dbReference type="ARBA" id="ARBA00006484"/>
    </source>
</evidence>
<sequence length="270" mass="28592">MGTQDRPLEGEWAVILGASSGFGEAVALELAGLGMNIFGVHLDRKTTLPNAERIAGEIKKLGREAIFWNVNAADAEKRKEVVDAIQAHLKSGKIKTVRVLLHSLAFGTLKPYIAQASANAVNKAQIDMTLDVMANSLVYWTQDLVAAGLLGQGGRIFAMTSAGGARVWKTYGAVSAAKAALESHIRQLTLELGPLGITANAIMAGVTDTPALRKIPGSDEMLAWAQRKNPAGRLTTTKDVAEAIGLLSHPKAQWVTGNVLCVDGGEFIVD</sequence>
<organism evidence="3 4">
    <name type="scientific">Candidatus Nitronereus thalassa</name>
    <dbReference type="NCBI Taxonomy" id="3020898"/>
    <lineage>
        <taxon>Bacteria</taxon>
        <taxon>Pseudomonadati</taxon>
        <taxon>Nitrospirota</taxon>
        <taxon>Nitrospiria</taxon>
        <taxon>Nitrospirales</taxon>
        <taxon>Nitrospiraceae</taxon>
        <taxon>Candidatus Nitronereus</taxon>
    </lineage>
</organism>
<dbReference type="Proteomes" id="UP001250932">
    <property type="component" value="Unassembled WGS sequence"/>
</dbReference>
<keyword evidence="2" id="KW-0560">Oxidoreductase</keyword>
<dbReference type="PANTHER" id="PTHR43477:SF1">
    <property type="entry name" value="DIHYDROANTICAPSIN 7-DEHYDROGENASE"/>
    <property type="match status" value="1"/>
</dbReference>